<evidence type="ECO:0000259" key="2">
    <source>
        <dbReference type="Pfam" id="PF23028"/>
    </source>
</evidence>
<reference evidence="3 4" key="1">
    <citation type="journal article" date="2014" name="Nature">
        <title>The genome of the recently domesticated crop plant sugar beet (Beta vulgaris).</title>
        <authorList>
            <person name="Dohm J.C."/>
            <person name="Minoche A.E."/>
            <person name="Holtgrawe D."/>
            <person name="Capella-Gutierrez S."/>
            <person name="Zakrzewski F."/>
            <person name="Tafer H."/>
            <person name="Rupp O."/>
            <person name="Sorensen T.R."/>
            <person name="Stracke R."/>
            <person name="Reinhardt R."/>
            <person name="Goesmann A."/>
            <person name="Kraft T."/>
            <person name="Schulz B."/>
            <person name="Stadler P.F."/>
            <person name="Schmidt T."/>
            <person name="Gabaldon T."/>
            <person name="Lehrach H."/>
            <person name="Weisshaar B."/>
            <person name="Himmelbauer H."/>
        </authorList>
    </citation>
    <scope>NUCLEOTIDE SEQUENCE [LARGE SCALE GENOMIC DNA]</scope>
    <source>
        <tissue evidence="3">Taproot</tissue>
    </source>
</reference>
<protein>
    <recommendedName>
        <fullName evidence="2">C2 domain-containing protein</fullName>
    </recommendedName>
</protein>
<dbReference type="GO" id="GO:0031340">
    <property type="term" value="P:positive regulation of vesicle fusion"/>
    <property type="evidence" value="ECO:0007669"/>
    <property type="project" value="TreeGrafter"/>
</dbReference>
<dbReference type="InterPro" id="IPR056430">
    <property type="entry name" value="C2CD5_YbjQ-like_dom"/>
</dbReference>
<feature type="compositionally biased region" description="Low complexity" evidence="1">
    <location>
        <begin position="69"/>
        <end position="80"/>
    </location>
</feature>
<feature type="non-terminal residue" evidence="3">
    <location>
        <position position="1"/>
    </location>
</feature>
<feature type="non-terminal residue" evidence="3">
    <location>
        <position position="252"/>
    </location>
</feature>
<dbReference type="GO" id="GO:0065002">
    <property type="term" value="P:intracellular protein transmembrane transport"/>
    <property type="evidence" value="ECO:0007669"/>
    <property type="project" value="TreeGrafter"/>
</dbReference>
<gene>
    <name evidence="3" type="ORF">BVRB_028650</name>
</gene>
<dbReference type="Proteomes" id="UP000035740">
    <property type="component" value="Unassembled WGS sequence"/>
</dbReference>
<dbReference type="GO" id="GO:0072659">
    <property type="term" value="P:protein localization to plasma membrane"/>
    <property type="evidence" value="ECO:0007669"/>
    <property type="project" value="TreeGrafter"/>
</dbReference>
<dbReference type="OrthoDB" id="419768at2759"/>
<evidence type="ECO:0000313" key="4">
    <source>
        <dbReference type="Proteomes" id="UP000035740"/>
    </source>
</evidence>
<sequence>IRLTVGDNLIVAVTMATATFLPALPLPPVLRIARSTMTEKAMVDAQDLLVSISDRNISKHTELLRHRQSSPTSNESWTSSDESDDANILEDDQDRQAVVLQIDDEYDEDVVSSLLDPCPPDDMFFTNTDGMGTYHLITADLGSLTAFRRIACNVPNSQLNQQLSVAFHDMQAQLAFSVRHSRPLTLTCMQAQINIPDEDEIDIIMTAQAVRTQPNMQESDRYNEGWPRLLEFPEKPVESSKEPFDSQVSISA</sequence>
<name>A0A0J8AY08_BETVV</name>
<organism evidence="3 4">
    <name type="scientific">Beta vulgaris subsp. vulgaris</name>
    <name type="common">Beet</name>
    <dbReference type="NCBI Taxonomy" id="3555"/>
    <lineage>
        <taxon>Eukaryota</taxon>
        <taxon>Viridiplantae</taxon>
        <taxon>Streptophyta</taxon>
        <taxon>Embryophyta</taxon>
        <taxon>Tracheophyta</taxon>
        <taxon>Spermatophyta</taxon>
        <taxon>Magnoliopsida</taxon>
        <taxon>eudicotyledons</taxon>
        <taxon>Gunneridae</taxon>
        <taxon>Pentapetalae</taxon>
        <taxon>Caryophyllales</taxon>
        <taxon>Chenopodiaceae</taxon>
        <taxon>Betoideae</taxon>
        <taxon>Beta</taxon>
    </lineage>
</organism>
<dbReference type="EMBL" id="KQ099651">
    <property type="protein sequence ID" value="KMS93719.1"/>
    <property type="molecule type" value="Genomic_DNA"/>
</dbReference>
<dbReference type="GO" id="GO:0005509">
    <property type="term" value="F:calcium ion binding"/>
    <property type="evidence" value="ECO:0007669"/>
    <property type="project" value="TreeGrafter"/>
</dbReference>
<feature type="region of interest" description="Disordered" evidence="1">
    <location>
        <begin position="233"/>
        <end position="252"/>
    </location>
</feature>
<dbReference type="GO" id="GO:0090314">
    <property type="term" value="P:positive regulation of protein targeting to membrane"/>
    <property type="evidence" value="ECO:0007669"/>
    <property type="project" value="TreeGrafter"/>
</dbReference>
<dbReference type="PANTHER" id="PTHR37412:SF2">
    <property type="entry name" value="C2 DOMAIN-CONTAINING PROTEIN 5"/>
    <property type="match status" value="1"/>
</dbReference>
<feature type="compositionally biased region" description="Basic and acidic residues" evidence="1">
    <location>
        <begin position="233"/>
        <end position="244"/>
    </location>
</feature>
<evidence type="ECO:0000313" key="3">
    <source>
        <dbReference type="EMBL" id="KMS93719.1"/>
    </source>
</evidence>
<dbReference type="GO" id="GO:0005544">
    <property type="term" value="F:calcium-dependent phospholipid binding"/>
    <property type="evidence" value="ECO:0007669"/>
    <property type="project" value="InterPro"/>
</dbReference>
<dbReference type="InterPro" id="IPR038983">
    <property type="entry name" value="C2CD5"/>
</dbReference>
<feature type="domain" description="C2" evidence="2">
    <location>
        <begin position="120"/>
        <end position="210"/>
    </location>
</feature>
<dbReference type="GO" id="GO:0005886">
    <property type="term" value="C:plasma membrane"/>
    <property type="evidence" value="ECO:0007669"/>
    <property type="project" value="TreeGrafter"/>
</dbReference>
<feature type="region of interest" description="Disordered" evidence="1">
    <location>
        <begin position="62"/>
        <end position="88"/>
    </location>
</feature>
<dbReference type="AlphaFoldDB" id="A0A0J8AY08"/>
<evidence type="ECO:0000256" key="1">
    <source>
        <dbReference type="SAM" id="MobiDB-lite"/>
    </source>
</evidence>
<dbReference type="GO" id="GO:0010828">
    <property type="term" value="P:positive regulation of D-glucose transmembrane transport"/>
    <property type="evidence" value="ECO:0007669"/>
    <property type="project" value="TreeGrafter"/>
</dbReference>
<dbReference type="Pfam" id="PF23028">
    <property type="entry name" value="YbjQ_3"/>
    <property type="match status" value="1"/>
</dbReference>
<keyword evidence="4" id="KW-1185">Reference proteome</keyword>
<accession>A0A0J8AY08</accession>
<proteinExistence type="predicted"/>
<dbReference type="PANTHER" id="PTHR37412">
    <property type="entry name" value="C2 DOMAIN-CONTAINING PROTEIN 5"/>
    <property type="match status" value="1"/>
</dbReference>